<accession>A0A0D2LAI9</accession>
<dbReference type="AlphaFoldDB" id="A0A0D2LAI9"/>
<name>A0A0D2LAI9_9CHLO</name>
<feature type="compositionally biased region" description="Low complexity" evidence="1">
    <location>
        <begin position="243"/>
        <end position="278"/>
    </location>
</feature>
<keyword evidence="3" id="KW-1185">Reference proteome</keyword>
<protein>
    <submittedName>
        <fullName evidence="2">Uncharacterized protein</fullName>
    </submittedName>
</protein>
<dbReference type="RefSeq" id="XP_013902828.1">
    <property type="nucleotide sequence ID" value="XM_014047374.1"/>
</dbReference>
<dbReference type="EMBL" id="KK100779">
    <property type="protein sequence ID" value="KIZ03809.1"/>
    <property type="molecule type" value="Genomic_DNA"/>
</dbReference>
<dbReference type="Proteomes" id="UP000054498">
    <property type="component" value="Unassembled WGS sequence"/>
</dbReference>
<sequence length="433" mass="47169">MTTLVAPDTATLEQQMASTPPEQRCAVFLRVERANAAQRRAMVGWRTRAGQLLRSSSEESRIKGLAQLQVASYEGRGALQRTMEMTQLAMDAALTLHKSAADAVLLESSRIAQGQEGAGEWLRRMVREQTGAVLRLLDPGPDCLGPLAAPALEARYGITLTQLEVVARFLFITHAKGAEPDGLVAALREARVCTDRLMVAEGNSIFAKYMMADIIEWTDGWSPELVARLREVAELSAVKVPPAAAAPSPSFPSSTSSSAPNEQQQQEQEQQQEQQQQQLPAEGTSVDDVYGCIACWNLLRVMVGGPRPYRVGDYRRFKAQAAAHKAALKKWGYYDVAARRRVDAIASGVQELFKDALSRALAAQTGRRPQDISSEELRAAPDDLEIQALPEDTYQEGVGVGAQQLGDALVPPVQTCDHCQLPFGKLNLCTGCR</sequence>
<proteinExistence type="predicted"/>
<evidence type="ECO:0000313" key="2">
    <source>
        <dbReference type="EMBL" id="KIZ03809.1"/>
    </source>
</evidence>
<reference evidence="2 3" key="1">
    <citation type="journal article" date="2013" name="BMC Genomics">
        <title>Reconstruction of the lipid metabolism for the microalga Monoraphidium neglectum from its genome sequence reveals characteristics suitable for biofuel production.</title>
        <authorList>
            <person name="Bogen C."/>
            <person name="Al-Dilaimi A."/>
            <person name="Albersmeier A."/>
            <person name="Wichmann J."/>
            <person name="Grundmann M."/>
            <person name="Rupp O."/>
            <person name="Lauersen K.J."/>
            <person name="Blifernez-Klassen O."/>
            <person name="Kalinowski J."/>
            <person name="Goesmann A."/>
            <person name="Mussgnug J.H."/>
            <person name="Kruse O."/>
        </authorList>
    </citation>
    <scope>NUCLEOTIDE SEQUENCE [LARGE SCALE GENOMIC DNA]</scope>
    <source>
        <strain evidence="2 3">SAG 48.87</strain>
    </source>
</reference>
<dbReference type="GeneID" id="25737027"/>
<organism evidence="2 3">
    <name type="scientific">Monoraphidium neglectum</name>
    <dbReference type="NCBI Taxonomy" id="145388"/>
    <lineage>
        <taxon>Eukaryota</taxon>
        <taxon>Viridiplantae</taxon>
        <taxon>Chlorophyta</taxon>
        <taxon>core chlorophytes</taxon>
        <taxon>Chlorophyceae</taxon>
        <taxon>CS clade</taxon>
        <taxon>Sphaeropleales</taxon>
        <taxon>Selenastraceae</taxon>
        <taxon>Monoraphidium</taxon>
    </lineage>
</organism>
<gene>
    <name evidence="2" type="ORF">MNEG_4149</name>
</gene>
<feature type="region of interest" description="Disordered" evidence="1">
    <location>
        <begin position="243"/>
        <end position="281"/>
    </location>
</feature>
<evidence type="ECO:0000256" key="1">
    <source>
        <dbReference type="SAM" id="MobiDB-lite"/>
    </source>
</evidence>
<dbReference type="KEGG" id="mng:MNEG_4149"/>
<evidence type="ECO:0000313" key="3">
    <source>
        <dbReference type="Proteomes" id="UP000054498"/>
    </source>
</evidence>